<evidence type="ECO:0000259" key="7">
    <source>
        <dbReference type="Pfam" id="PF00534"/>
    </source>
</evidence>
<dbReference type="Pfam" id="PF08323">
    <property type="entry name" value="Glyco_transf_5"/>
    <property type="match status" value="1"/>
</dbReference>
<feature type="domain" description="Glycosyl transferase family 1" evidence="7">
    <location>
        <begin position="551"/>
        <end position="669"/>
    </location>
</feature>
<dbReference type="InterPro" id="IPR013534">
    <property type="entry name" value="Starch_synth_cat_dom"/>
</dbReference>
<evidence type="ECO:0000313" key="10">
    <source>
        <dbReference type="Proteomes" id="UP000242875"/>
    </source>
</evidence>
<dbReference type="InterPro" id="IPR001296">
    <property type="entry name" value="Glyco_trans_1"/>
</dbReference>
<reference evidence="9 10" key="1">
    <citation type="journal article" date="2017" name="Mycologia">
        <title>Bifiguratus adelaidae, gen. et sp. nov., a new member of Mucoromycotina in endophytic and soil-dwelling habitats.</title>
        <authorList>
            <person name="Torres-Cruz T.J."/>
            <person name="Billingsley Tobias T.L."/>
            <person name="Almatruk M."/>
            <person name="Hesse C."/>
            <person name="Kuske C.R."/>
            <person name="Desiro A."/>
            <person name="Benucci G.M."/>
            <person name="Bonito G."/>
            <person name="Stajich J.E."/>
            <person name="Dunlap C."/>
            <person name="Arnold A.E."/>
            <person name="Porras-Alfaro A."/>
        </authorList>
    </citation>
    <scope>NUCLEOTIDE SEQUENCE [LARGE SCALE GENOMIC DNA]</scope>
    <source>
        <strain evidence="9 10">AZ0501</strain>
    </source>
</reference>
<evidence type="ECO:0000313" key="9">
    <source>
        <dbReference type="EMBL" id="OZJ01804.1"/>
    </source>
</evidence>
<feature type="domain" description="Starch synthase catalytic" evidence="8">
    <location>
        <begin position="143"/>
        <end position="441"/>
    </location>
</feature>
<protein>
    <submittedName>
        <fullName evidence="9">Uncharacterized protein</fullName>
    </submittedName>
</protein>
<feature type="non-terminal residue" evidence="9">
    <location>
        <position position="674"/>
    </location>
</feature>
<evidence type="ECO:0000259" key="8">
    <source>
        <dbReference type="Pfam" id="PF08323"/>
    </source>
</evidence>
<evidence type="ECO:0000256" key="4">
    <source>
        <dbReference type="ARBA" id="ARBA00023234"/>
    </source>
</evidence>
<sequence length="674" mass="76117">MYNDENGLWRAYGVGEDGKRSGSNVRPISTRSGSSSSLPFNVRPTTTRSKGKFRERGVLQRLRWQLGLWLRYRPRGMNGWIGLGLLATVTVLLFAELIWIIVGSLILYTTPAPILVPLELFPKVPYKHLPPPSMYTLQEGTSIFHVAKEFGPAAMGGLGMVLTALAVTQQKSNQMNVSVIMPYYTYLKSVVGEERMEKIADLSMNVRSWRGHDQTLNFSVWRFQYYVGLNTAELAKLQDMYKQGHRIQGAISFDLPPEQIIPVYLIGPGDRSPFERAFRANDILQIYSSPSGLPQEWKDLFFCKATALFIDYLVTQRGSSASPMTPSLPTVDVVHLHGATNAYVAQYLYDFATTSIPSHQPPSIVYTMHDYLDELQYSNTVDNVLKFMSNDANEQSAQVQRYIHGHRMYMSALALDLADMVTFVSRTMAEQMVTGELDFYLKEFIMPSLLRRAQRGEFVGVTNGVDFAKLNPFSNQMMRDQGCAFPDYALRSVEGTVGVGDIVATAGSHSDTLPLKPFLLSNDYRDYITTAKESAKRYLIQHHMLVERDLARPVVLFVGRFQYNKGLEFFKSTLETFREHDAKLVAIGQKNNYPFEWIQQLEREYSDHFKLVATQKEQQKWSVFYRAAADFTFVPSLTESFGLVAAEGLLFGAGVISSGVGGLREFLVDRPLDD</sequence>
<feature type="transmembrane region" description="Helical" evidence="6">
    <location>
        <begin position="80"/>
        <end position="108"/>
    </location>
</feature>
<comment type="subcellular location">
    <subcellularLocation>
        <location evidence="1">Plastid</location>
        <location evidence="1">Amyloplast</location>
    </subcellularLocation>
</comment>
<keyword evidence="10" id="KW-1185">Reference proteome</keyword>
<dbReference type="PANTHER" id="PTHR45825">
    <property type="entry name" value="GRANULE-BOUND STARCH SYNTHASE 1, CHLOROPLASTIC/AMYLOPLASTIC"/>
    <property type="match status" value="1"/>
</dbReference>
<dbReference type="OrthoDB" id="512920at2759"/>
<evidence type="ECO:0000256" key="3">
    <source>
        <dbReference type="ARBA" id="ARBA00022679"/>
    </source>
</evidence>
<proteinExistence type="predicted"/>
<keyword evidence="4" id="KW-0035">Amyloplast</keyword>
<dbReference type="GO" id="GO:0016757">
    <property type="term" value="F:glycosyltransferase activity"/>
    <property type="evidence" value="ECO:0007669"/>
    <property type="project" value="UniProtKB-KW"/>
</dbReference>
<dbReference type="Pfam" id="PF00534">
    <property type="entry name" value="Glycos_transf_1"/>
    <property type="match status" value="1"/>
</dbReference>
<dbReference type="EMBL" id="MVBO01000235">
    <property type="protein sequence ID" value="OZJ01804.1"/>
    <property type="molecule type" value="Genomic_DNA"/>
</dbReference>
<gene>
    <name evidence="9" type="ORF">BZG36_05411</name>
</gene>
<keyword evidence="2" id="KW-0328">Glycosyltransferase</keyword>
<comment type="caution">
    <text evidence="9">The sequence shown here is derived from an EMBL/GenBank/DDBJ whole genome shotgun (WGS) entry which is preliminary data.</text>
</comment>
<dbReference type="Gene3D" id="3.40.50.2000">
    <property type="entry name" value="Glycogen Phosphorylase B"/>
    <property type="match status" value="2"/>
</dbReference>
<evidence type="ECO:0000256" key="5">
    <source>
        <dbReference type="SAM" id="MobiDB-lite"/>
    </source>
</evidence>
<dbReference type="AlphaFoldDB" id="A0A261XU85"/>
<keyword evidence="6" id="KW-0812">Transmembrane</keyword>
<dbReference type="PANTHER" id="PTHR45825:SF11">
    <property type="entry name" value="ALPHA AMYLASE DOMAIN-CONTAINING PROTEIN"/>
    <property type="match status" value="1"/>
</dbReference>
<keyword evidence="4" id="KW-0934">Plastid</keyword>
<feature type="region of interest" description="Disordered" evidence="5">
    <location>
        <begin position="17"/>
        <end position="49"/>
    </location>
</feature>
<organism evidence="9 10">
    <name type="scientific">Bifiguratus adelaidae</name>
    <dbReference type="NCBI Taxonomy" id="1938954"/>
    <lineage>
        <taxon>Eukaryota</taxon>
        <taxon>Fungi</taxon>
        <taxon>Fungi incertae sedis</taxon>
        <taxon>Mucoromycota</taxon>
        <taxon>Mucoromycotina</taxon>
        <taxon>Endogonomycetes</taxon>
        <taxon>Endogonales</taxon>
        <taxon>Endogonales incertae sedis</taxon>
        <taxon>Bifiguratus</taxon>
    </lineage>
</organism>
<keyword evidence="6" id="KW-0472">Membrane</keyword>
<evidence type="ECO:0000256" key="1">
    <source>
        <dbReference type="ARBA" id="ARBA00004602"/>
    </source>
</evidence>
<name>A0A261XU85_9FUNG</name>
<dbReference type="SUPFAM" id="SSF53756">
    <property type="entry name" value="UDP-Glycosyltransferase/glycogen phosphorylase"/>
    <property type="match status" value="1"/>
</dbReference>
<keyword evidence="3" id="KW-0808">Transferase</keyword>
<evidence type="ECO:0000256" key="2">
    <source>
        <dbReference type="ARBA" id="ARBA00022676"/>
    </source>
</evidence>
<evidence type="ECO:0000256" key="6">
    <source>
        <dbReference type="SAM" id="Phobius"/>
    </source>
</evidence>
<keyword evidence="6" id="KW-1133">Transmembrane helix</keyword>
<accession>A0A261XU85</accession>
<dbReference type="Proteomes" id="UP000242875">
    <property type="component" value="Unassembled WGS sequence"/>
</dbReference>